<dbReference type="EMBL" id="JABBWG010000033">
    <property type="protein sequence ID" value="KAG1809664.1"/>
    <property type="molecule type" value="Genomic_DNA"/>
</dbReference>
<evidence type="ECO:0000313" key="3">
    <source>
        <dbReference type="Proteomes" id="UP000807769"/>
    </source>
</evidence>
<proteinExistence type="predicted"/>
<dbReference type="GeneID" id="64630594"/>
<protein>
    <submittedName>
        <fullName evidence="2">Uncharacterized protein</fullName>
    </submittedName>
</protein>
<evidence type="ECO:0000256" key="1">
    <source>
        <dbReference type="SAM" id="Phobius"/>
    </source>
</evidence>
<dbReference type="AlphaFoldDB" id="A0A9P7E2F4"/>
<name>A0A9P7E2F4_9AGAM</name>
<keyword evidence="1" id="KW-0812">Transmembrane</keyword>
<keyword evidence="1" id="KW-0472">Membrane</keyword>
<evidence type="ECO:0000313" key="2">
    <source>
        <dbReference type="EMBL" id="KAG1809664.1"/>
    </source>
</evidence>
<comment type="caution">
    <text evidence="2">The sequence shown here is derived from an EMBL/GenBank/DDBJ whole genome shotgun (WGS) entry which is preliminary data.</text>
</comment>
<sequence length="77" mass="8585">MSVVAITFTPWLCFFVNLTGNLVQKVAVLAYGLILVTSVILYITARAFLLVLMFTTLRNLPPDAYEAVSWTNLVPHL</sequence>
<dbReference type="Proteomes" id="UP000807769">
    <property type="component" value="Unassembled WGS sequence"/>
</dbReference>
<accession>A0A9P7E2F4</accession>
<gene>
    <name evidence="2" type="ORF">BJ212DRAFT_1378822</name>
</gene>
<keyword evidence="1" id="KW-1133">Transmembrane helix</keyword>
<dbReference type="OrthoDB" id="9451547at2759"/>
<reference evidence="2" key="1">
    <citation type="journal article" date="2020" name="New Phytol.">
        <title>Comparative genomics reveals dynamic genome evolution in host specialist ectomycorrhizal fungi.</title>
        <authorList>
            <person name="Lofgren L.A."/>
            <person name="Nguyen N.H."/>
            <person name="Vilgalys R."/>
            <person name="Ruytinx J."/>
            <person name="Liao H.L."/>
            <person name="Branco S."/>
            <person name="Kuo A."/>
            <person name="LaButti K."/>
            <person name="Lipzen A."/>
            <person name="Andreopoulos W."/>
            <person name="Pangilinan J."/>
            <person name="Riley R."/>
            <person name="Hundley H."/>
            <person name="Na H."/>
            <person name="Barry K."/>
            <person name="Grigoriev I.V."/>
            <person name="Stajich J.E."/>
            <person name="Kennedy P.G."/>
        </authorList>
    </citation>
    <scope>NUCLEOTIDE SEQUENCE</scope>
    <source>
        <strain evidence="2">MN1</strain>
    </source>
</reference>
<organism evidence="2 3">
    <name type="scientific">Suillus subaureus</name>
    <dbReference type="NCBI Taxonomy" id="48587"/>
    <lineage>
        <taxon>Eukaryota</taxon>
        <taxon>Fungi</taxon>
        <taxon>Dikarya</taxon>
        <taxon>Basidiomycota</taxon>
        <taxon>Agaricomycotina</taxon>
        <taxon>Agaricomycetes</taxon>
        <taxon>Agaricomycetidae</taxon>
        <taxon>Boletales</taxon>
        <taxon>Suillineae</taxon>
        <taxon>Suillaceae</taxon>
        <taxon>Suillus</taxon>
    </lineage>
</organism>
<dbReference type="RefSeq" id="XP_041189378.1">
    <property type="nucleotide sequence ID" value="XM_041336577.1"/>
</dbReference>
<keyword evidence="3" id="KW-1185">Reference proteome</keyword>
<feature type="transmembrane region" description="Helical" evidence="1">
    <location>
        <begin position="28"/>
        <end position="52"/>
    </location>
</feature>